<proteinExistence type="predicted"/>
<reference evidence="1 2" key="2">
    <citation type="journal article" date="2010" name="Nucleic Acids Res.">
        <title>BeetleBase in 2010: revisions to provide comprehensive genomic information for Tribolium castaneum.</title>
        <authorList>
            <person name="Kim H.S."/>
            <person name="Murphy T."/>
            <person name="Xia J."/>
            <person name="Caragea D."/>
            <person name="Park Y."/>
            <person name="Beeman R.W."/>
            <person name="Lorenzen M.D."/>
            <person name="Butcher S."/>
            <person name="Manak J.R."/>
            <person name="Brown S.J."/>
        </authorList>
    </citation>
    <scope>GENOME REANNOTATION</scope>
    <source>
        <strain evidence="1 2">Georgia GA2</strain>
    </source>
</reference>
<gene>
    <name evidence="1" type="primary">GLEAN_06005</name>
    <name evidence="1" type="ORF">TcasGA2_TC006005</name>
</gene>
<accession>D6WUL3</accession>
<organism evidence="1 2">
    <name type="scientific">Tribolium castaneum</name>
    <name type="common">Red flour beetle</name>
    <dbReference type="NCBI Taxonomy" id="7070"/>
    <lineage>
        <taxon>Eukaryota</taxon>
        <taxon>Metazoa</taxon>
        <taxon>Ecdysozoa</taxon>
        <taxon>Arthropoda</taxon>
        <taxon>Hexapoda</taxon>
        <taxon>Insecta</taxon>
        <taxon>Pterygota</taxon>
        <taxon>Neoptera</taxon>
        <taxon>Endopterygota</taxon>
        <taxon>Coleoptera</taxon>
        <taxon>Polyphaga</taxon>
        <taxon>Cucujiformia</taxon>
        <taxon>Tenebrionidae</taxon>
        <taxon>Tenebrionidae incertae sedis</taxon>
        <taxon>Tribolium</taxon>
    </lineage>
</organism>
<evidence type="ECO:0000313" key="1">
    <source>
        <dbReference type="EMBL" id="EFA08362.1"/>
    </source>
</evidence>
<evidence type="ECO:0000313" key="2">
    <source>
        <dbReference type="Proteomes" id="UP000007266"/>
    </source>
</evidence>
<keyword evidence="2" id="KW-1185">Reference proteome</keyword>
<protein>
    <submittedName>
        <fullName evidence="1">Uncharacterized protein</fullName>
    </submittedName>
</protein>
<reference evidence="1 2" key="1">
    <citation type="journal article" date="2008" name="Nature">
        <title>The genome of the model beetle and pest Tribolium castaneum.</title>
        <authorList>
            <consortium name="Tribolium Genome Sequencing Consortium"/>
            <person name="Richards S."/>
            <person name="Gibbs R.A."/>
            <person name="Weinstock G.M."/>
            <person name="Brown S.J."/>
            <person name="Denell R."/>
            <person name="Beeman R.W."/>
            <person name="Gibbs R."/>
            <person name="Beeman R.W."/>
            <person name="Brown S.J."/>
            <person name="Bucher G."/>
            <person name="Friedrich M."/>
            <person name="Grimmelikhuijzen C.J."/>
            <person name="Klingler M."/>
            <person name="Lorenzen M."/>
            <person name="Richards S."/>
            <person name="Roth S."/>
            <person name="Schroder R."/>
            <person name="Tautz D."/>
            <person name="Zdobnov E.M."/>
            <person name="Muzny D."/>
            <person name="Gibbs R.A."/>
            <person name="Weinstock G.M."/>
            <person name="Attaway T."/>
            <person name="Bell S."/>
            <person name="Buhay C.J."/>
            <person name="Chandrabose M.N."/>
            <person name="Chavez D."/>
            <person name="Clerk-Blankenburg K.P."/>
            <person name="Cree A."/>
            <person name="Dao M."/>
            <person name="Davis C."/>
            <person name="Chacko J."/>
            <person name="Dinh H."/>
            <person name="Dugan-Rocha S."/>
            <person name="Fowler G."/>
            <person name="Garner T.T."/>
            <person name="Garnes J."/>
            <person name="Gnirke A."/>
            <person name="Hawes A."/>
            <person name="Hernandez J."/>
            <person name="Hines S."/>
            <person name="Holder M."/>
            <person name="Hume J."/>
            <person name="Jhangiani S.N."/>
            <person name="Joshi V."/>
            <person name="Khan Z.M."/>
            <person name="Jackson L."/>
            <person name="Kovar C."/>
            <person name="Kowis A."/>
            <person name="Lee S."/>
            <person name="Lewis L.R."/>
            <person name="Margolis J."/>
            <person name="Morgan M."/>
            <person name="Nazareth L.V."/>
            <person name="Nguyen N."/>
            <person name="Okwuonu G."/>
            <person name="Parker D."/>
            <person name="Richards S."/>
            <person name="Ruiz S.J."/>
            <person name="Santibanez J."/>
            <person name="Savard J."/>
            <person name="Scherer S.E."/>
            <person name="Schneider B."/>
            <person name="Sodergren E."/>
            <person name="Tautz D."/>
            <person name="Vattahil S."/>
            <person name="Villasana D."/>
            <person name="White C.S."/>
            <person name="Wright R."/>
            <person name="Park Y."/>
            <person name="Beeman R.W."/>
            <person name="Lord J."/>
            <person name="Oppert B."/>
            <person name="Lorenzen M."/>
            <person name="Brown S."/>
            <person name="Wang L."/>
            <person name="Savard J."/>
            <person name="Tautz D."/>
            <person name="Richards S."/>
            <person name="Weinstock G."/>
            <person name="Gibbs R.A."/>
            <person name="Liu Y."/>
            <person name="Worley K."/>
            <person name="Weinstock G."/>
            <person name="Elsik C.G."/>
            <person name="Reese J.T."/>
            <person name="Elhaik E."/>
            <person name="Landan G."/>
            <person name="Graur D."/>
            <person name="Arensburger P."/>
            <person name="Atkinson P."/>
            <person name="Beeman R.W."/>
            <person name="Beidler J."/>
            <person name="Brown S.J."/>
            <person name="Demuth J.P."/>
            <person name="Drury D.W."/>
            <person name="Du Y.Z."/>
            <person name="Fujiwara H."/>
            <person name="Lorenzen M."/>
            <person name="Maselli V."/>
            <person name="Osanai M."/>
            <person name="Park Y."/>
            <person name="Robertson H.M."/>
            <person name="Tu Z."/>
            <person name="Wang J.J."/>
            <person name="Wang S."/>
            <person name="Richards S."/>
            <person name="Song H."/>
            <person name="Zhang L."/>
            <person name="Sodergren E."/>
            <person name="Werner D."/>
            <person name="Stanke M."/>
            <person name="Morgenstern B."/>
            <person name="Solovyev V."/>
            <person name="Kosarev P."/>
            <person name="Brown G."/>
            <person name="Chen H.C."/>
            <person name="Ermolaeva O."/>
            <person name="Hlavina W."/>
            <person name="Kapustin Y."/>
            <person name="Kiryutin B."/>
            <person name="Kitts P."/>
            <person name="Maglott D."/>
            <person name="Pruitt K."/>
            <person name="Sapojnikov V."/>
            <person name="Souvorov A."/>
            <person name="Mackey A.J."/>
            <person name="Waterhouse R.M."/>
            <person name="Wyder S."/>
            <person name="Zdobnov E.M."/>
            <person name="Zdobnov E.M."/>
            <person name="Wyder S."/>
            <person name="Kriventseva E.V."/>
            <person name="Kadowaki T."/>
            <person name="Bork P."/>
            <person name="Aranda M."/>
            <person name="Bao R."/>
            <person name="Beermann A."/>
            <person name="Berns N."/>
            <person name="Bolognesi R."/>
            <person name="Bonneton F."/>
            <person name="Bopp D."/>
            <person name="Brown S.J."/>
            <person name="Bucher G."/>
            <person name="Butts T."/>
            <person name="Chaumot A."/>
            <person name="Denell R.E."/>
            <person name="Ferrier D.E."/>
            <person name="Friedrich M."/>
            <person name="Gordon C.M."/>
            <person name="Jindra M."/>
            <person name="Klingler M."/>
            <person name="Lan Q."/>
            <person name="Lattorff H.M."/>
            <person name="Laudet V."/>
            <person name="von Levetsow C."/>
            <person name="Liu Z."/>
            <person name="Lutz R."/>
            <person name="Lynch J.A."/>
            <person name="da Fonseca R.N."/>
            <person name="Posnien N."/>
            <person name="Reuter R."/>
            <person name="Roth S."/>
            <person name="Savard J."/>
            <person name="Schinko J.B."/>
            <person name="Schmitt C."/>
            <person name="Schoppmeier M."/>
            <person name="Schroder R."/>
            <person name="Shippy T.D."/>
            <person name="Simonnet F."/>
            <person name="Marques-Souza H."/>
            <person name="Tautz D."/>
            <person name="Tomoyasu Y."/>
            <person name="Trauner J."/>
            <person name="Van der Zee M."/>
            <person name="Vervoort M."/>
            <person name="Wittkopp N."/>
            <person name="Wimmer E.A."/>
            <person name="Yang X."/>
            <person name="Jones A.K."/>
            <person name="Sattelle D.B."/>
            <person name="Ebert P.R."/>
            <person name="Nelson D."/>
            <person name="Scott J.G."/>
            <person name="Beeman R.W."/>
            <person name="Muthukrishnan S."/>
            <person name="Kramer K.J."/>
            <person name="Arakane Y."/>
            <person name="Beeman R.W."/>
            <person name="Zhu Q."/>
            <person name="Hogenkamp D."/>
            <person name="Dixit R."/>
            <person name="Oppert B."/>
            <person name="Jiang H."/>
            <person name="Zou Z."/>
            <person name="Marshall J."/>
            <person name="Elpidina E."/>
            <person name="Vinokurov K."/>
            <person name="Oppert C."/>
            <person name="Zou Z."/>
            <person name="Evans J."/>
            <person name="Lu Z."/>
            <person name="Zhao P."/>
            <person name="Sumathipala N."/>
            <person name="Altincicek B."/>
            <person name="Vilcinskas A."/>
            <person name="Williams M."/>
            <person name="Hultmark D."/>
            <person name="Hetru C."/>
            <person name="Jiang H."/>
            <person name="Grimmelikhuijzen C.J."/>
            <person name="Hauser F."/>
            <person name="Cazzamali G."/>
            <person name="Williamson M."/>
            <person name="Park Y."/>
            <person name="Li B."/>
            <person name="Tanaka Y."/>
            <person name="Predel R."/>
            <person name="Neupert S."/>
            <person name="Schachtner J."/>
            <person name="Verleyen P."/>
            <person name="Raible F."/>
            <person name="Bork P."/>
            <person name="Friedrich M."/>
            <person name="Walden K.K."/>
            <person name="Robertson H.M."/>
            <person name="Angeli S."/>
            <person name="Foret S."/>
            <person name="Bucher G."/>
            <person name="Schuetz S."/>
            <person name="Maleszka R."/>
            <person name="Wimmer E.A."/>
            <person name="Beeman R.W."/>
            <person name="Lorenzen M."/>
            <person name="Tomoyasu Y."/>
            <person name="Miller S.C."/>
            <person name="Grossmann D."/>
            <person name="Bucher G."/>
        </authorList>
    </citation>
    <scope>NUCLEOTIDE SEQUENCE [LARGE SCALE GENOMIC DNA]</scope>
    <source>
        <strain evidence="1 2">Georgia GA2</strain>
    </source>
</reference>
<dbReference type="EMBL" id="KQ971357">
    <property type="protein sequence ID" value="EFA08362.1"/>
    <property type="molecule type" value="Genomic_DNA"/>
</dbReference>
<dbReference type="Proteomes" id="UP000007266">
    <property type="component" value="Linkage group 8"/>
</dbReference>
<dbReference type="AlphaFoldDB" id="D6WUL3"/>
<name>D6WUL3_TRICA</name>
<dbReference type="InParanoid" id="D6WUL3"/>
<sequence>MDSRKSSQVNRTPFRKSVYQGRYPAMANWAVPIELHREAGESNITERKCSAMSGKQFFEQR</sequence>
<dbReference type="HOGENOM" id="CLU_2925581_0_0_1"/>